<organism evidence="3 4">
    <name type="scientific">Marivibrio halodurans</name>
    <dbReference type="NCBI Taxonomy" id="2039722"/>
    <lineage>
        <taxon>Bacteria</taxon>
        <taxon>Pseudomonadati</taxon>
        <taxon>Pseudomonadota</taxon>
        <taxon>Alphaproteobacteria</taxon>
        <taxon>Rhodospirillales</taxon>
        <taxon>Rhodospirillaceae</taxon>
        <taxon>Marivibrio</taxon>
    </lineage>
</organism>
<evidence type="ECO:0000313" key="3">
    <source>
        <dbReference type="EMBL" id="MBP5855378.1"/>
    </source>
</evidence>
<name>A0A8J7SJ15_9PROT</name>
<dbReference type="EMBL" id="JAGMWN010000001">
    <property type="protein sequence ID" value="MBP5855378.1"/>
    <property type="molecule type" value="Genomic_DNA"/>
</dbReference>
<dbReference type="InterPro" id="IPR029058">
    <property type="entry name" value="AB_hydrolase_fold"/>
</dbReference>
<keyword evidence="3" id="KW-0378">Hydrolase</keyword>
<proteinExistence type="predicted"/>
<evidence type="ECO:0000256" key="1">
    <source>
        <dbReference type="SAM" id="Phobius"/>
    </source>
</evidence>
<feature type="transmembrane region" description="Helical" evidence="1">
    <location>
        <begin position="6"/>
        <end position="24"/>
    </location>
</feature>
<comment type="caution">
    <text evidence="3">The sequence shown here is derived from an EMBL/GenBank/DDBJ whole genome shotgun (WGS) entry which is preliminary data.</text>
</comment>
<dbReference type="InterPro" id="IPR000073">
    <property type="entry name" value="AB_hydrolase_1"/>
</dbReference>
<dbReference type="AlphaFoldDB" id="A0A8J7SJ15"/>
<dbReference type="GO" id="GO:0016787">
    <property type="term" value="F:hydrolase activity"/>
    <property type="evidence" value="ECO:0007669"/>
    <property type="project" value="UniProtKB-KW"/>
</dbReference>
<sequence>MKAMMWILGVIVIAYGAVLAGLYVGQRGLMYHPAAGAPQPPSVVGVPEMTVLRIPSHDGLTLRAWWAPPAGTGRPVLLYFHGNAGDLDDRAGRARFFLDRGYGLLLMSYRYNGGSGGSPGESALIADGHAAADWLAAEHGIGADRIVLYGESLGSGIASALAAEGRGRTLIVEGGFDSAANVAQGHYPYVPAKWLIKDRFDSAGRLAKAHGVAKLFVHGARDRIIPLARARALHEAAAGPKRLEIQAEGGHSDLYDHGMGALVAAFLEAHYPTPSPDDR</sequence>
<dbReference type="PANTHER" id="PTHR12277:SF81">
    <property type="entry name" value="PROTEIN ABHD13"/>
    <property type="match status" value="1"/>
</dbReference>
<keyword evidence="1" id="KW-1133">Transmembrane helix</keyword>
<dbReference type="Gene3D" id="3.40.50.1820">
    <property type="entry name" value="alpha/beta hydrolase"/>
    <property type="match status" value="1"/>
</dbReference>
<keyword evidence="4" id="KW-1185">Reference proteome</keyword>
<keyword evidence="1" id="KW-0812">Transmembrane</keyword>
<evidence type="ECO:0000259" key="2">
    <source>
        <dbReference type="Pfam" id="PF00561"/>
    </source>
</evidence>
<feature type="domain" description="AB hydrolase-1" evidence="2">
    <location>
        <begin position="75"/>
        <end position="164"/>
    </location>
</feature>
<dbReference type="Proteomes" id="UP000672602">
    <property type="component" value="Unassembled WGS sequence"/>
</dbReference>
<evidence type="ECO:0000313" key="4">
    <source>
        <dbReference type="Proteomes" id="UP000672602"/>
    </source>
</evidence>
<dbReference type="Pfam" id="PF00561">
    <property type="entry name" value="Abhydrolase_1"/>
    <property type="match status" value="1"/>
</dbReference>
<keyword evidence="1" id="KW-0472">Membrane</keyword>
<accession>A0A8J7SJ15</accession>
<protein>
    <submittedName>
        <fullName evidence="3">Alpha/beta hydrolase</fullName>
    </submittedName>
</protein>
<dbReference type="SUPFAM" id="SSF53474">
    <property type="entry name" value="alpha/beta-Hydrolases"/>
    <property type="match status" value="1"/>
</dbReference>
<dbReference type="PANTHER" id="PTHR12277">
    <property type="entry name" value="ALPHA/BETA HYDROLASE DOMAIN-CONTAINING PROTEIN"/>
    <property type="match status" value="1"/>
</dbReference>
<reference evidence="3" key="1">
    <citation type="submission" date="2021-04" db="EMBL/GenBank/DDBJ databases">
        <authorList>
            <person name="Zhang D.-C."/>
        </authorList>
    </citation>
    <scope>NUCLEOTIDE SEQUENCE</scope>
    <source>
        <strain evidence="3">CGMCC 1.15697</strain>
    </source>
</reference>
<gene>
    <name evidence="3" type="ORF">KAJ83_00015</name>
</gene>